<reference evidence="2" key="1">
    <citation type="submission" date="2017-03" db="EMBL/GenBank/DDBJ databases">
        <title>Phytopthora megakarya and P. palmivora, two closely related causual agents of cacao black pod achieved similar genome size and gene model numbers by different mechanisms.</title>
        <authorList>
            <person name="Ali S."/>
            <person name="Shao J."/>
            <person name="Larry D.J."/>
            <person name="Kronmiller B."/>
            <person name="Shen D."/>
            <person name="Strem M.D."/>
            <person name="Melnick R.L."/>
            <person name="Guiltinan M.J."/>
            <person name="Tyler B.M."/>
            <person name="Meinhardt L.W."/>
            <person name="Bailey B.A."/>
        </authorList>
    </citation>
    <scope>NUCLEOTIDE SEQUENCE [LARGE SCALE GENOMIC DNA]</scope>
    <source>
        <strain evidence="2">zdho120</strain>
    </source>
</reference>
<gene>
    <name evidence="1" type="ORF">PHMEG_00019156</name>
</gene>
<dbReference type="AlphaFoldDB" id="A0A225VS87"/>
<keyword evidence="2" id="KW-1185">Reference proteome</keyword>
<dbReference type="EMBL" id="NBNE01003195">
    <property type="protein sequence ID" value="OWZ08316.1"/>
    <property type="molecule type" value="Genomic_DNA"/>
</dbReference>
<dbReference type="Proteomes" id="UP000198211">
    <property type="component" value="Unassembled WGS sequence"/>
</dbReference>
<accession>A0A225VS87</accession>
<proteinExistence type="predicted"/>
<evidence type="ECO:0000313" key="2">
    <source>
        <dbReference type="Proteomes" id="UP000198211"/>
    </source>
</evidence>
<organism evidence="1 2">
    <name type="scientific">Phytophthora megakarya</name>
    <dbReference type="NCBI Taxonomy" id="4795"/>
    <lineage>
        <taxon>Eukaryota</taxon>
        <taxon>Sar</taxon>
        <taxon>Stramenopiles</taxon>
        <taxon>Oomycota</taxon>
        <taxon>Peronosporomycetes</taxon>
        <taxon>Peronosporales</taxon>
        <taxon>Peronosporaceae</taxon>
        <taxon>Phytophthora</taxon>
    </lineage>
</organism>
<comment type="caution">
    <text evidence="1">The sequence shown here is derived from an EMBL/GenBank/DDBJ whole genome shotgun (WGS) entry which is preliminary data.</text>
</comment>
<evidence type="ECO:0000313" key="1">
    <source>
        <dbReference type="EMBL" id="OWZ08316.1"/>
    </source>
</evidence>
<protein>
    <submittedName>
        <fullName evidence="1">Uncharacterized protein</fullName>
    </submittedName>
</protein>
<sequence>MEKKRNLHVVRGNAVEGLLRFYKDHNHFNADVQVHDKPISSLPAVAETLLDFNDTTPLSAVECVDQAQARVGTDNDLSLGDEEVFKRRCFKYYITLSSRRFVENEAVLLVVIDRQSTQRMVAQISLTCQSYPDLFRGYEVISHKQLSRELRENELRHLEHQRCCLEAIAYQTMFRQPALFVALTPNIANSFELAQYTGVTSAGNTLCEVNSFCPMPHLTSRASC</sequence>
<name>A0A225VS87_9STRA</name>